<dbReference type="PANTHER" id="PTHR24567">
    <property type="entry name" value="CRP FAMILY TRANSCRIPTIONAL REGULATORY PROTEIN"/>
    <property type="match status" value="1"/>
</dbReference>
<proteinExistence type="predicted"/>
<dbReference type="InterPro" id="IPR018490">
    <property type="entry name" value="cNMP-bd_dom_sf"/>
</dbReference>
<gene>
    <name evidence="2" type="ORF">ACFQO9_03060</name>
</gene>
<dbReference type="PROSITE" id="PS50042">
    <property type="entry name" value="CNMP_BINDING_3"/>
    <property type="match status" value="1"/>
</dbReference>
<name>A0ABW2LT19_9FLAO</name>
<dbReference type="CDD" id="cd00038">
    <property type="entry name" value="CAP_ED"/>
    <property type="match status" value="1"/>
</dbReference>
<accession>A0ABW2LT19</accession>
<dbReference type="EMBL" id="JBHTCR010000001">
    <property type="protein sequence ID" value="MFC7345697.1"/>
    <property type="molecule type" value="Genomic_DNA"/>
</dbReference>
<evidence type="ECO:0000259" key="1">
    <source>
        <dbReference type="PROSITE" id="PS50042"/>
    </source>
</evidence>
<evidence type="ECO:0000313" key="3">
    <source>
        <dbReference type="Proteomes" id="UP001596550"/>
    </source>
</evidence>
<dbReference type="InterPro" id="IPR000595">
    <property type="entry name" value="cNMP-bd_dom"/>
</dbReference>
<dbReference type="SUPFAM" id="SSF51206">
    <property type="entry name" value="cAMP-binding domain-like"/>
    <property type="match status" value="1"/>
</dbReference>
<dbReference type="RefSeq" id="WP_378173429.1">
    <property type="nucleotide sequence ID" value="NZ_JBHTCR010000001.1"/>
</dbReference>
<feature type="domain" description="Cyclic nucleotide-binding" evidence="1">
    <location>
        <begin position="28"/>
        <end position="129"/>
    </location>
</feature>
<dbReference type="Proteomes" id="UP001596550">
    <property type="component" value="Unassembled WGS sequence"/>
</dbReference>
<organism evidence="2 3">
    <name type="scientific">Chryseobacterium zhengzhouense</name>
    <dbReference type="NCBI Taxonomy" id="1636086"/>
    <lineage>
        <taxon>Bacteria</taxon>
        <taxon>Pseudomonadati</taxon>
        <taxon>Bacteroidota</taxon>
        <taxon>Flavobacteriia</taxon>
        <taxon>Flavobacteriales</taxon>
        <taxon>Weeksellaceae</taxon>
        <taxon>Chryseobacterium group</taxon>
        <taxon>Chryseobacterium</taxon>
    </lineage>
</organism>
<dbReference type="Pfam" id="PF00027">
    <property type="entry name" value="cNMP_binding"/>
    <property type="match status" value="1"/>
</dbReference>
<dbReference type="Gene3D" id="2.60.120.10">
    <property type="entry name" value="Jelly Rolls"/>
    <property type="match status" value="1"/>
</dbReference>
<protein>
    <submittedName>
        <fullName evidence="2">Crp/Fnr family transcriptional regulator</fullName>
    </submittedName>
</protein>
<dbReference type="PANTHER" id="PTHR24567:SF26">
    <property type="entry name" value="REGULATORY PROTEIN YEIL"/>
    <property type="match status" value="1"/>
</dbReference>
<sequence length="189" mass="21881">MLRTNQSFLTYVQKLYEQQERKENIIVKQYSKGQKLFSQNENVTKIMVIKEGITKCFFTENNDKEYIVEFLGNGEIIGEIEFIRQIACLCNIGAMTDVTVYAIAPDYFSQLIKQSLQLNNLLLNVFAERIINTSSRASYQQVYTIEHSLNKLLELQARQEISISKEDMASYLGVTVRSLNRVLKNTPHH</sequence>
<keyword evidence="3" id="KW-1185">Reference proteome</keyword>
<dbReference type="InterPro" id="IPR014710">
    <property type="entry name" value="RmlC-like_jellyroll"/>
</dbReference>
<reference evidence="3" key="1">
    <citation type="journal article" date="2019" name="Int. J. Syst. Evol. Microbiol.">
        <title>The Global Catalogue of Microorganisms (GCM) 10K type strain sequencing project: providing services to taxonomists for standard genome sequencing and annotation.</title>
        <authorList>
            <consortium name="The Broad Institute Genomics Platform"/>
            <consortium name="The Broad Institute Genome Sequencing Center for Infectious Disease"/>
            <person name="Wu L."/>
            <person name="Ma J."/>
        </authorList>
    </citation>
    <scope>NUCLEOTIDE SEQUENCE [LARGE SCALE GENOMIC DNA]</scope>
    <source>
        <strain evidence="3">CCUG 54781</strain>
    </source>
</reference>
<evidence type="ECO:0000313" key="2">
    <source>
        <dbReference type="EMBL" id="MFC7345697.1"/>
    </source>
</evidence>
<comment type="caution">
    <text evidence="2">The sequence shown here is derived from an EMBL/GenBank/DDBJ whole genome shotgun (WGS) entry which is preliminary data.</text>
</comment>
<dbReference type="InterPro" id="IPR050397">
    <property type="entry name" value="Env_Response_Regulators"/>
</dbReference>